<dbReference type="InterPro" id="IPR000595">
    <property type="entry name" value="cNMP-bd_dom"/>
</dbReference>
<dbReference type="Gene3D" id="3.20.20.80">
    <property type="entry name" value="Glycosidases"/>
    <property type="match status" value="1"/>
</dbReference>
<feature type="binding site" evidence="9">
    <location>
        <position position="452"/>
    </location>
    <ligand>
        <name>substrate</name>
    </ligand>
</feature>
<evidence type="ECO:0000256" key="4">
    <source>
        <dbReference type="ARBA" id="ARBA00022801"/>
    </source>
</evidence>
<comment type="caution">
    <text evidence="12">The sequence shown here is derived from an EMBL/GenBank/DDBJ whole genome shotgun (WGS) entry which is preliminary data.</text>
</comment>
<evidence type="ECO:0000256" key="3">
    <source>
        <dbReference type="ARBA" id="ARBA00012594"/>
    </source>
</evidence>
<sequence>MILKRHEGHPWGEIEFGGASSESISISGEQEEIEMKPRLPERDYAGTPYVPVYVMLPLGLINMSCELVDPDGLMERLKVLKSIDVDGVMVDCWWGIVEYATQQYNWAGYKKLFHIVRDLGLKLQVVMSFHECGGNVGDDVHIPLPHWITELGQKNPDIYFTDREGTRNGECLSWGVDKERVLRGRTAVEVYFDFMRSFRVEFDEFFESGTISEIEVGLGPCGELRYPSYPEKQGWKYPGIGEFQCYDKYLMKSLQKAAEARGHLVWAKGPENAGSYNSRPHETGFFCDGGDYDSYYGRFFLNWYSRVLIDHGDRVLALANLAFEGFCIAAKLSGIHWWYKTASHAAELTAGFYNPCHCDGYAAIAAMLKKHGVALNFTCVELRTRDQQEGFPEALADPEGLVLNAAWDACIPVASENALPCHDRDGYNKILENAKPQNDPDGKHLSAFTYLRLGPTLMEQHNLAEFERFVKRMHVAEFLGEVPLLQRLPSSSLKKIAELVKVKHYDRGEFVIRKGQSEGGVYFIWDGEAEVCRDADEDNEIHPEFLLKRYDYFGHGAPTTEQEVDVIASSKLTCLMLLAEHCYLLQPKSIWNADEGHETSSSVEKILHLDPIEVNLFQGITLPDAPKFGKVFGGQFVGQALAAACKTVDCLKTAHHLQAYFLLVGDTESKYISPNYLVKMKQIVEAYSQPLVHRVRDGKSFATRIVDAIQKGNVVFTLLASFQPNSLPPPRHSDYTLM</sequence>
<evidence type="ECO:0000259" key="11">
    <source>
        <dbReference type="PROSITE" id="PS50042"/>
    </source>
</evidence>
<dbReference type="CDD" id="cd03445">
    <property type="entry name" value="Thioesterase_II_repeat2"/>
    <property type="match status" value="1"/>
</dbReference>
<dbReference type="PANTHER" id="PTHR31352:SF58">
    <property type="entry name" value="BETA-AMYLASE 2, CHLOROPLASTIC"/>
    <property type="match status" value="1"/>
</dbReference>
<dbReference type="Pfam" id="PF01373">
    <property type="entry name" value="Glyco_hydro_14"/>
    <property type="match status" value="1"/>
</dbReference>
<organism evidence="12 13">
    <name type="scientific">Carnegiea gigantea</name>
    <dbReference type="NCBI Taxonomy" id="171969"/>
    <lineage>
        <taxon>Eukaryota</taxon>
        <taxon>Viridiplantae</taxon>
        <taxon>Streptophyta</taxon>
        <taxon>Embryophyta</taxon>
        <taxon>Tracheophyta</taxon>
        <taxon>Spermatophyta</taxon>
        <taxon>Magnoliopsida</taxon>
        <taxon>eudicotyledons</taxon>
        <taxon>Gunneridae</taxon>
        <taxon>Pentapetalae</taxon>
        <taxon>Caryophyllales</taxon>
        <taxon>Cactineae</taxon>
        <taxon>Cactaceae</taxon>
        <taxon>Cactoideae</taxon>
        <taxon>Echinocereeae</taxon>
        <taxon>Carnegiea</taxon>
    </lineage>
</organism>
<feature type="binding site" evidence="9">
    <location>
        <position position="378"/>
    </location>
    <ligand>
        <name>substrate</name>
    </ligand>
</feature>
<dbReference type="Proteomes" id="UP001153076">
    <property type="component" value="Unassembled WGS sequence"/>
</dbReference>
<keyword evidence="5 10" id="KW-0119">Carbohydrate metabolism</keyword>
<evidence type="ECO:0000256" key="2">
    <source>
        <dbReference type="ARBA" id="ARBA00005652"/>
    </source>
</evidence>
<feature type="domain" description="Cyclic nucleotide-binding" evidence="11">
    <location>
        <begin position="484"/>
        <end position="557"/>
    </location>
</feature>
<feature type="binding site" evidence="9">
    <location>
        <position position="130"/>
    </location>
    <ligand>
        <name>substrate</name>
    </ligand>
</feature>
<dbReference type="FunFam" id="2.60.120.10:FF:000109">
    <property type="entry name" value="Acyl-CoA thioesterase II"/>
    <property type="match status" value="1"/>
</dbReference>
<dbReference type="OrthoDB" id="1660156at2759"/>
<dbReference type="InterPro" id="IPR014710">
    <property type="entry name" value="RmlC-like_jellyroll"/>
</dbReference>
<dbReference type="PROSITE" id="PS00506">
    <property type="entry name" value="BETA_AMYLASE_1"/>
    <property type="match status" value="1"/>
</dbReference>
<keyword evidence="4 10" id="KW-0378">Hydrolase</keyword>
<evidence type="ECO:0000256" key="9">
    <source>
        <dbReference type="PIRSR" id="PIRSR601554-2"/>
    </source>
</evidence>
<evidence type="ECO:0000256" key="7">
    <source>
        <dbReference type="ARBA" id="ARBA00023326"/>
    </source>
</evidence>
<dbReference type="SUPFAM" id="SSF51206">
    <property type="entry name" value="cAMP-binding domain-like"/>
    <property type="match status" value="1"/>
</dbReference>
<dbReference type="PRINTS" id="PR00750">
    <property type="entry name" value="BETAAMYLASE"/>
</dbReference>
<evidence type="ECO:0000313" key="13">
    <source>
        <dbReference type="Proteomes" id="UP001153076"/>
    </source>
</evidence>
<feature type="active site" description="Proton donor" evidence="8">
    <location>
        <position position="223"/>
    </location>
</feature>
<feature type="binding site" evidence="9">
    <location>
        <begin position="417"/>
        <end position="418"/>
    </location>
    <ligand>
        <name>substrate</name>
    </ligand>
</feature>
<dbReference type="AlphaFoldDB" id="A0A9Q1QGP7"/>
<dbReference type="GO" id="GO:0000272">
    <property type="term" value="P:polysaccharide catabolic process"/>
    <property type="evidence" value="ECO:0007669"/>
    <property type="project" value="UniProtKB-KW"/>
</dbReference>
<dbReference type="CDD" id="cd00038">
    <property type="entry name" value="CAP_ED"/>
    <property type="match status" value="1"/>
</dbReference>
<dbReference type="SMART" id="SM00100">
    <property type="entry name" value="cNMP"/>
    <property type="match status" value="1"/>
</dbReference>
<feature type="binding site" evidence="9">
    <location>
        <position position="138"/>
    </location>
    <ligand>
        <name>substrate</name>
    </ligand>
</feature>
<dbReference type="InterPro" id="IPR018238">
    <property type="entry name" value="Glyco_hydro_14_CS"/>
</dbReference>
<gene>
    <name evidence="12" type="ORF">Cgig2_026323</name>
</gene>
<evidence type="ECO:0000313" key="12">
    <source>
        <dbReference type="EMBL" id="KAJ8441522.1"/>
    </source>
</evidence>
<dbReference type="InterPro" id="IPR029069">
    <property type="entry name" value="HotDog_dom_sf"/>
</dbReference>
<feature type="binding site" evidence="9">
    <location>
        <position position="331"/>
    </location>
    <ligand>
        <name>substrate</name>
    </ligand>
</feature>
<dbReference type="PANTHER" id="PTHR31352">
    <property type="entry name" value="BETA-AMYLASE 1, CHLOROPLASTIC"/>
    <property type="match status" value="1"/>
</dbReference>
<dbReference type="GO" id="GO:0016161">
    <property type="term" value="F:beta-amylase activity"/>
    <property type="evidence" value="ECO:0007669"/>
    <property type="project" value="UniProtKB-EC"/>
</dbReference>
<keyword evidence="6 10" id="KW-0326">Glycosidase</keyword>
<feature type="active site" description="Proton acceptor" evidence="8">
    <location>
        <position position="416"/>
    </location>
</feature>
<evidence type="ECO:0000256" key="10">
    <source>
        <dbReference type="RuleBase" id="RU000509"/>
    </source>
</evidence>
<evidence type="ECO:0000256" key="6">
    <source>
        <dbReference type="ARBA" id="ARBA00023295"/>
    </source>
</evidence>
<dbReference type="InterPro" id="IPR017853">
    <property type="entry name" value="GH"/>
</dbReference>
<feature type="binding site" evidence="9">
    <location>
        <position position="336"/>
    </location>
    <ligand>
        <name>substrate</name>
    </ligand>
</feature>
<name>A0A9Q1QGP7_9CARY</name>
<proteinExistence type="inferred from homology"/>
<dbReference type="Gene3D" id="2.60.120.10">
    <property type="entry name" value="Jelly Rolls"/>
    <property type="match status" value="1"/>
</dbReference>
<dbReference type="Pfam" id="PF00027">
    <property type="entry name" value="cNMP_binding"/>
    <property type="match status" value="1"/>
</dbReference>
<feature type="binding site" evidence="9">
    <location>
        <position position="91"/>
    </location>
    <ligand>
        <name>substrate</name>
    </ligand>
</feature>
<keyword evidence="13" id="KW-1185">Reference proteome</keyword>
<dbReference type="SUPFAM" id="SSF54637">
    <property type="entry name" value="Thioesterase/thiol ester dehydrase-isomerase"/>
    <property type="match status" value="1"/>
</dbReference>
<dbReference type="EC" id="3.2.1.2" evidence="3 10"/>
<comment type="catalytic activity">
    <reaction evidence="1 10">
        <text>Hydrolysis of (1-&gt;4)-alpha-D-glucosidic linkages in polysaccharides so as to remove successive maltose units from the non-reducing ends of the chains.</text>
        <dbReference type="EC" id="3.2.1.2"/>
    </reaction>
</comment>
<reference evidence="12" key="1">
    <citation type="submission" date="2022-04" db="EMBL/GenBank/DDBJ databases">
        <title>Carnegiea gigantea Genome sequencing and assembly v2.</title>
        <authorList>
            <person name="Copetti D."/>
            <person name="Sanderson M.J."/>
            <person name="Burquez A."/>
            <person name="Wojciechowski M.F."/>
        </authorList>
    </citation>
    <scope>NUCLEOTIDE SEQUENCE</scope>
    <source>
        <strain evidence="12">SGP5-SGP5p</strain>
        <tissue evidence="12">Aerial part</tissue>
    </source>
</reference>
<dbReference type="SUPFAM" id="SSF51445">
    <property type="entry name" value="(Trans)glycosidases"/>
    <property type="match status" value="1"/>
</dbReference>
<evidence type="ECO:0000256" key="8">
    <source>
        <dbReference type="PIRSR" id="PIRSR601554-1"/>
    </source>
</evidence>
<keyword evidence="7 10" id="KW-0624">Polysaccharide degradation</keyword>
<evidence type="ECO:0000256" key="1">
    <source>
        <dbReference type="ARBA" id="ARBA00000546"/>
    </source>
</evidence>
<comment type="similarity">
    <text evidence="2 10">Belongs to the glycosyl hydrolase 14 family.</text>
</comment>
<dbReference type="InterPro" id="IPR001371">
    <property type="entry name" value="Glyco_hydro_14B_pln"/>
</dbReference>
<protein>
    <recommendedName>
        <fullName evidence="3 10">Beta-amylase</fullName>
        <ecNumber evidence="3 10">3.2.1.2</ecNumber>
    </recommendedName>
</protein>
<accession>A0A9Q1QGP7</accession>
<dbReference type="Gene3D" id="3.10.129.10">
    <property type="entry name" value="Hotdog Thioesterase"/>
    <property type="match status" value="1"/>
</dbReference>
<dbReference type="FunFam" id="3.20.20.80:FF:000066">
    <property type="entry name" value="Beta-amylase"/>
    <property type="match status" value="1"/>
</dbReference>
<dbReference type="PRINTS" id="PR00842">
    <property type="entry name" value="GLHYDLASE14B"/>
</dbReference>
<evidence type="ECO:0000256" key="5">
    <source>
        <dbReference type="ARBA" id="ARBA00023277"/>
    </source>
</evidence>
<dbReference type="PROSITE" id="PS50042">
    <property type="entry name" value="CNMP_BINDING_3"/>
    <property type="match status" value="1"/>
</dbReference>
<dbReference type="InterPro" id="IPR018490">
    <property type="entry name" value="cNMP-bd_dom_sf"/>
</dbReference>
<dbReference type="EMBL" id="JAKOGI010000163">
    <property type="protein sequence ID" value="KAJ8441522.1"/>
    <property type="molecule type" value="Genomic_DNA"/>
</dbReference>
<dbReference type="InterPro" id="IPR001554">
    <property type="entry name" value="Glyco_hydro_14"/>
</dbReference>